<reference evidence="2 3" key="1">
    <citation type="journal article" date="2019" name="Genome Biol. Evol.">
        <title>Insights into the evolution of the New World diploid cottons (Gossypium, subgenus Houzingenia) based on genome sequencing.</title>
        <authorList>
            <person name="Grover C.E."/>
            <person name="Arick M.A. 2nd"/>
            <person name="Thrash A."/>
            <person name="Conover J.L."/>
            <person name="Sanders W.S."/>
            <person name="Peterson D.G."/>
            <person name="Frelichowski J.E."/>
            <person name="Scheffler J.A."/>
            <person name="Scheffler B.E."/>
            <person name="Wendel J.F."/>
        </authorList>
    </citation>
    <scope>NUCLEOTIDE SEQUENCE [LARGE SCALE GENOMIC DNA]</scope>
    <source>
        <strain evidence="2">4</strain>
        <tissue evidence="2">Leaf</tissue>
    </source>
</reference>
<comment type="caution">
    <text evidence="2">The sequence shown here is derived from an EMBL/GenBank/DDBJ whole genome shotgun (WGS) entry which is preliminary data.</text>
</comment>
<dbReference type="InterPro" id="IPR052929">
    <property type="entry name" value="RNase_H-like_EbsB-rel"/>
</dbReference>
<dbReference type="GO" id="GO:0004523">
    <property type="term" value="F:RNA-DNA hybrid ribonuclease activity"/>
    <property type="evidence" value="ECO:0007669"/>
    <property type="project" value="InterPro"/>
</dbReference>
<feature type="domain" description="RNase H type-1" evidence="1">
    <location>
        <begin position="130"/>
        <end position="252"/>
    </location>
</feature>
<dbReference type="AlphaFoldDB" id="A0A7J9B361"/>
<sequence length="294" mass="33282">MSICAARGLLQTGLRWRIGSGNNIKIWDDAWFPKLPKNRIQMSGGNPSILLVSELNNHQERMWDEHLLTMHLEEEIAERVHCIPIAGNLEEDMIVWGRSFQIDGKQRKLPTKSVESERRRPPEGPFLKVNLNAAFKGNVRRSCTGIIIRNWEGQVVGSKTIVNCHILTSFAIEAIACLRAVSLGIYLGIREALVEGDALSVIKKMRSYNVDGSVIAAYIHDAKKKKAEGFTRCSLRHVHRHANRVANMLAREGLRRGGSTYLEGCVSDFVRDEMENDRCERRFREIERNGGVPL</sequence>
<organism evidence="2 3">
    <name type="scientific">Gossypium laxum</name>
    <dbReference type="NCBI Taxonomy" id="34288"/>
    <lineage>
        <taxon>Eukaryota</taxon>
        <taxon>Viridiplantae</taxon>
        <taxon>Streptophyta</taxon>
        <taxon>Embryophyta</taxon>
        <taxon>Tracheophyta</taxon>
        <taxon>Spermatophyta</taxon>
        <taxon>Magnoliopsida</taxon>
        <taxon>eudicotyledons</taxon>
        <taxon>Gunneridae</taxon>
        <taxon>Pentapetalae</taxon>
        <taxon>rosids</taxon>
        <taxon>malvids</taxon>
        <taxon>Malvales</taxon>
        <taxon>Malvaceae</taxon>
        <taxon>Malvoideae</taxon>
        <taxon>Gossypium</taxon>
    </lineage>
</organism>
<evidence type="ECO:0000313" key="2">
    <source>
        <dbReference type="EMBL" id="MBA0730777.1"/>
    </source>
</evidence>
<dbReference type="InterPro" id="IPR036397">
    <property type="entry name" value="RNaseH_sf"/>
</dbReference>
<gene>
    <name evidence="2" type="ORF">Golax_022772</name>
</gene>
<dbReference type="InterPro" id="IPR044730">
    <property type="entry name" value="RNase_H-like_dom_plant"/>
</dbReference>
<dbReference type="Pfam" id="PF13456">
    <property type="entry name" value="RVT_3"/>
    <property type="match status" value="1"/>
</dbReference>
<dbReference type="GO" id="GO:0003676">
    <property type="term" value="F:nucleic acid binding"/>
    <property type="evidence" value="ECO:0007669"/>
    <property type="project" value="InterPro"/>
</dbReference>
<dbReference type="Gene3D" id="3.30.420.10">
    <property type="entry name" value="Ribonuclease H-like superfamily/Ribonuclease H"/>
    <property type="match status" value="1"/>
</dbReference>
<dbReference type="InterPro" id="IPR002156">
    <property type="entry name" value="RNaseH_domain"/>
</dbReference>
<dbReference type="Proteomes" id="UP000593574">
    <property type="component" value="Unassembled WGS sequence"/>
</dbReference>
<dbReference type="EMBL" id="JABEZV010447277">
    <property type="protein sequence ID" value="MBA0730777.1"/>
    <property type="molecule type" value="Genomic_DNA"/>
</dbReference>
<protein>
    <recommendedName>
        <fullName evidence="1">RNase H type-1 domain-containing protein</fullName>
    </recommendedName>
</protein>
<evidence type="ECO:0000313" key="3">
    <source>
        <dbReference type="Proteomes" id="UP000593574"/>
    </source>
</evidence>
<proteinExistence type="predicted"/>
<dbReference type="PANTHER" id="PTHR47074">
    <property type="entry name" value="BNAC02G40300D PROTEIN"/>
    <property type="match status" value="1"/>
</dbReference>
<evidence type="ECO:0000259" key="1">
    <source>
        <dbReference type="Pfam" id="PF13456"/>
    </source>
</evidence>
<dbReference type="InterPro" id="IPR012337">
    <property type="entry name" value="RNaseH-like_sf"/>
</dbReference>
<dbReference type="SUPFAM" id="SSF53098">
    <property type="entry name" value="Ribonuclease H-like"/>
    <property type="match status" value="1"/>
</dbReference>
<name>A0A7J9B361_9ROSI</name>
<dbReference type="CDD" id="cd06222">
    <property type="entry name" value="RNase_H_like"/>
    <property type="match status" value="1"/>
</dbReference>
<accession>A0A7J9B361</accession>
<dbReference type="PANTHER" id="PTHR47074:SF61">
    <property type="entry name" value="RNASE H TYPE-1 DOMAIN-CONTAINING PROTEIN"/>
    <property type="match status" value="1"/>
</dbReference>
<keyword evidence="3" id="KW-1185">Reference proteome</keyword>